<name>A0AA38RHC7_9PEZI</name>
<sequence length="710" mass="78192">MKKADVNQEQESYREGLWLVGPNQARKSTKLHSILFTSLLVLFLFLTRDTWLVGPSRRPDEEQHPPCHNHDSPATSWADIVPSEKLSWSPCFPAFGQDFYCARLTLPMDYHRPLNASPSHPKVHIAMVLLPGVNHSVDTGLVSESPLLINPGGPGGVGTLDVLVTGYGMREIVGNHHDLIGFDPRGIGATWPQADCFDAAELNSSPDEVEKQEAWLHRATWQVEGQAIGLPNSTERALADIVRRQEAVNKMCGIKDDKDSIFRYAGTPHVAQDMMSIVNAWDGWLEELRDAKGPGHIEQPISAVATYSPPDTKGKLVYWGFSYGTMLGATFAAMFPQSVGRLILDGVVETPRVAANMLVDSLRDTDAVLSDFFYYCHKSGPKCRLYREGDEARDIRERFEGVMASLEDDPLTVIPAHARIPVIIDASAIKRLLFVIMYIPTAGFPVLALAIDTIYRGVDLGPLVVAPDLAPLCHRKLDILAYPEDSSRVIRCSDTTYQGPSGGLEDFQRTFERLANVSYFADVWTDIVVTTCSGWDITPTTPPALDWERFPWGDNPPINTSFPIMFVSNTHDPVTPLRQGLVQAGKFVGAGLVEQLSDGHCSIAATSLCTVAKMRAYLDDGIVPDVPEWDKEASEDGPMVGKWEKCPANEEPFGVFEPVVQGFSGDGLWAQGEATRISVAVHSVRDAMRSQTVRTFMPPQLRLLSELAVG</sequence>
<dbReference type="AlphaFoldDB" id="A0AA38RHC7"/>
<dbReference type="SUPFAM" id="SSF53474">
    <property type="entry name" value="alpha/beta-Hydrolases"/>
    <property type="match status" value="1"/>
</dbReference>
<proteinExistence type="inferred from homology"/>
<comment type="similarity">
    <text evidence="1">Belongs to the peptidase S33 family.</text>
</comment>
<dbReference type="InterPro" id="IPR051601">
    <property type="entry name" value="Serine_prot/Carboxylest_S33"/>
</dbReference>
<feature type="transmembrane region" description="Helical" evidence="3">
    <location>
        <begin position="34"/>
        <end position="54"/>
    </location>
</feature>
<feature type="domain" description="Peptidase S33 tripeptidyl aminopeptidase-like C-terminal" evidence="4">
    <location>
        <begin position="519"/>
        <end position="625"/>
    </location>
</feature>
<dbReference type="GO" id="GO:0016787">
    <property type="term" value="F:hydrolase activity"/>
    <property type="evidence" value="ECO:0007669"/>
    <property type="project" value="UniProtKB-KW"/>
</dbReference>
<evidence type="ECO:0000259" key="4">
    <source>
        <dbReference type="Pfam" id="PF08386"/>
    </source>
</evidence>
<keyword evidence="3" id="KW-0812">Transmembrane</keyword>
<evidence type="ECO:0000313" key="6">
    <source>
        <dbReference type="Proteomes" id="UP001174694"/>
    </source>
</evidence>
<dbReference type="Pfam" id="PF08386">
    <property type="entry name" value="Abhydrolase_4"/>
    <property type="match status" value="1"/>
</dbReference>
<dbReference type="PANTHER" id="PTHR43248">
    <property type="entry name" value="2-SUCCINYL-6-HYDROXY-2,4-CYCLOHEXADIENE-1-CARBOXYLATE SYNTHASE"/>
    <property type="match status" value="1"/>
</dbReference>
<comment type="caution">
    <text evidence="5">The sequence shown here is derived from an EMBL/GenBank/DDBJ whole genome shotgun (WGS) entry which is preliminary data.</text>
</comment>
<evidence type="ECO:0000256" key="1">
    <source>
        <dbReference type="ARBA" id="ARBA00010088"/>
    </source>
</evidence>
<dbReference type="Gene3D" id="3.40.50.1820">
    <property type="entry name" value="alpha/beta hydrolase"/>
    <property type="match status" value="1"/>
</dbReference>
<dbReference type="EMBL" id="JANBVO010000013">
    <property type="protein sequence ID" value="KAJ9148341.1"/>
    <property type="molecule type" value="Genomic_DNA"/>
</dbReference>
<dbReference type="Proteomes" id="UP001174694">
    <property type="component" value="Unassembled WGS sequence"/>
</dbReference>
<organism evidence="5 6">
    <name type="scientific">Pleurostoma richardsiae</name>
    <dbReference type="NCBI Taxonomy" id="41990"/>
    <lineage>
        <taxon>Eukaryota</taxon>
        <taxon>Fungi</taxon>
        <taxon>Dikarya</taxon>
        <taxon>Ascomycota</taxon>
        <taxon>Pezizomycotina</taxon>
        <taxon>Sordariomycetes</taxon>
        <taxon>Sordariomycetidae</taxon>
        <taxon>Calosphaeriales</taxon>
        <taxon>Pleurostomataceae</taxon>
        <taxon>Pleurostoma</taxon>
    </lineage>
</organism>
<dbReference type="PANTHER" id="PTHR43248:SF25">
    <property type="entry name" value="AB HYDROLASE-1 DOMAIN-CONTAINING PROTEIN-RELATED"/>
    <property type="match status" value="1"/>
</dbReference>
<protein>
    <submittedName>
        <fullName evidence="5">Alpha/beta-hydrolase</fullName>
    </submittedName>
</protein>
<accession>A0AA38RHC7</accession>
<dbReference type="InterPro" id="IPR013595">
    <property type="entry name" value="Pept_S33_TAP-like_C"/>
</dbReference>
<keyword evidence="3" id="KW-1133">Transmembrane helix</keyword>
<keyword evidence="3" id="KW-0472">Membrane</keyword>
<reference evidence="5" key="1">
    <citation type="submission" date="2022-07" db="EMBL/GenBank/DDBJ databases">
        <title>Fungi with potential for degradation of polypropylene.</title>
        <authorList>
            <person name="Gostincar C."/>
        </authorList>
    </citation>
    <scope>NUCLEOTIDE SEQUENCE</scope>
    <source>
        <strain evidence="5">EXF-13308</strain>
    </source>
</reference>
<evidence type="ECO:0000313" key="5">
    <source>
        <dbReference type="EMBL" id="KAJ9148341.1"/>
    </source>
</evidence>
<keyword evidence="6" id="KW-1185">Reference proteome</keyword>
<evidence type="ECO:0000256" key="2">
    <source>
        <dbReference type="ARBA" id="ARBA00022801"/>
    </source>
</evidence>
<keyword evidence="2" id="KW-0378">Hydrolase</keyword>
<dbReference type="InterPro" id="IPR029058">
    <property type="entry name" value="AB_hydrolase_fold"/>
</dbReference>
<gene>
    <name evidence="5" type="ORF">NKR23_g5108</name>
</gene>
<evidence type="ECO:0000256" key="3">
    <source>
        <dbReference type="SAM" id="Phobius"/>
    </source>
</evidence>